<dbReference type="Proteomes" id="UP000323000">
    <property type="component" value="Chromosome 12"/>
</dbReference>
<dbReference type="InterPro" id="IPR051708">
    <property type="entry name" value="Plant_Aspart_Prot_A1"/>
</dbReference>
<dbReference type="GO" id="GO:0006508">
    <property type="term" value="P:proteolysis"/>
    <property type="evidence" value="ECO:0007669"/>
    <property type="project" value="UniProtKB-KW"/>
</dbReference>
<accession>A0A5C7GY16</accession>
<dbReference type="GO" id="GO:0005576">
    <property type="term" value="C:extracellular region"/>
    <property type="evidence" value="ECO:0007669"/>
    <property type="project" value="TreeGrafter"/>
</dbReference>
<protein>
    <recommendedName>
        <fullName evidence="9">Xylanase inhibitor C-terminal domain-containing protein</fullName>
    </recommendedName>
</protein>
<proteinExistence type="inferred from homology"/>
<dbReference type="InterPro" id="IPR021109">
    <property type="entry name" value="Peptidase_aspartic_dom_sf"/>
</dbReference>
<dbReference type="Pfam" id="PF14543">
    <property type="entry name" value="TAXi_N"/>
    <property type="match status" value="1"/>
</dbReference>
<gene>
    <name evidence="7" type="ORF">EZV62_025495</name>
</gene>
<feature type="domain" description="Xylanase inhibitor N-terminal" evidence="6">
    <location>
        <begin position="179"/>
        <end position="246"/>
    </location>
</feature>
<evidence type="ECO:0008006" key="9">
    <source>
        <dbReference type="Google" id="ProtNLM"/>
    </source>
</evidence>
<evidence type="ECO:0000313" key="8">
    <source>
        <dbReference type="Proteomes" id="UP000323000"/>
    </source>
</evidence>
<keyword evidence="8" id="KW-1185">Reference proteome</keyword>
<feature type="domain" description="Xylanase inhibitor C-terminal" evidence="5">
    <location>
        <begin position="272"/>
        <end position="389"/>
    </location>
</feature>
<organism evidence="7 8">
    <name type="scientific">Acer yangbiense</name>
    <dbReference type="NCBI Taxonomy" id="1000413"/>
    <lineage>
        <taxon>Eukaryota</taxon>
        <taxon>Viridiplantae</taxon>
        <taxon>Streptophyta</taxon>
        <taxon>Embryophyta</taxon>
        <taxon>Tracheophyta</taxon>
        <taxon>Spermatophyta</taxon>
        <taxon>Magnoliopsida</taxon>
        <taxon>eudicotyledons</taxon>
        <taxon>Gunneridae</taxon>
        <taxon>Pentapetalae</taxon>
        <taxon>rosids</taxon>
        <taxon>malvids</taxon>
        <taxon>Sapindales</taxon>
        <taxon>Sapindaceae</taxon>
        <taxon>Hippocastanoideae</taxon>
        <taxon>Acereae</taxon>
        <taxon>Acer</taxon>
    </lineage>
</organism>
<dbReference type="Gene3D" id="2.40.70.10">
    <property type="entry name" value="Acid Proteases"/>
    <property type="match status" value="2"/>
</dbReference>
<reference evidence="8" key="1">
    <citation type="journal article" date="2019" name="Gigascience">
        <title>De novo genome assembly of the endangered Acer yangbiense, a plant species with extremely small populations endemic to Yunnan Province, China.</title>
        <authorList>
            <person name="Yang J."/>
            <person name="Wariss H.M."/>
            <person name="Tao L."/>
            <person name="Zhang R."/>
            <person name="Yun Q."/>
            <person name="Hollingsworth P."/>
            <person name="Dao Z."/>
            <person name="Luo G."/>
            <person name="Guo H."/>
            <person name="Ma Y."/>
            <person name="Sun W."/>
        </authorList>
    </citation>
    <scope>NUCLEOTIDE SEQUENCE [LARGE SCALE GENOMIC DNA]</scope>
    <source>
        <strain evidence="8">cv. Malutang</strain>
    </source>
</reference>
<comment type="caution">
    <text evidence="7">The sequence shown here is derived from an EMBL/GenBank/DDBJ whole genome shotgun (WGS) entry which is preliminary data.</text>
</comment>
<dbReference type="EMBL" id="VAHF01000012">
    <property type="protein sequence ID" value="TXG49620.1"/>
    <property type="molecule type" value="Genomic_DNA"/>
</dbReference>
<comment type="similarity">
    <text evidence="1">Belongs to the peptidase A1 family.</text>
</comment>
<dbReference type="OrthoDB" id="2747330at2759"/>
<dbReference type="GO" id="GO:0008233">
    <property type="term" value="F:peptidase activity"/>
    <property type="evidence" value="ECO:0007669"/>
    <property type="project" value="UniProtKB-KW"/>
</dbReference>
<evidence type="ECO:0000259" key="6">
    <source>
        <dbReference type="Pfam" id="PF14543"/>
    </source>
</evidence>
<keyword evidence="3" id="KW-0378">Hydrolase</keyword>
<evidence type="ECO:0000313" key="7">
    <source>
        <dbReference type="EMBL" id="TXG49620.1"/>
    </source>
</evidence>
<dbReference type="InterPro" id="IPR032799">
    <property type="entry name" value="TAXi_C"/>
</dbReference>
<evidence type="ECO:0000256" key="3">
    <source>
        <dbReference type="ARBA" id="ARBA00022801"/>
    </source>
</evidence>
<name>A0A5C7GY16_9ROSI</name>
<feature type="compositionally biased region" description="Basic and acidic residues" evidence="4">
    <location>
        <begin position="9"/>
        <end position="18"/>
    </location>
</feature>
<dbReference type="PANTHER" id="PTHR47967">
    <property type="entry name" value="OS07G0603500 PROTEIN-RELATED"/>
    <property type="match status" value="1"/>
</dbReference>
<sequence>MENEGDNNSPRREGEARVPPKRAQVKVRQLVSAIDEADIGSFSADLIHHDSPLSPFYNSSETYTDRMNNALRRSILRVNDIHRWSSSSTEEFQYPVKYGLVISVTSKRMIYLIPKDWKKEPADPQPTKVYYLSLPFARHCIISLKLNQTYVGTKLHMWKERQAKEIWLKKASPLVTRIPYQEIVFGCGHENKEMEATHYARYATGVIGLSDNKLSLIYQMPIKPKFSYCLVDRSNRQVKSKINFGSIGMDTKSSAVVSTPLVKPKLSPTSKQYHISLKQIDIGDRQVLVYKDPTIPKLGNMIVDCGTTYSYIHPKLYNALKVKMEKEVGAKTVEDPAGAGRICFKKRKAPLPSIAFHFDGGAKLTLPRLNIFVTVGIRRDIQCLIILPRKKIKEMQQFSEFGVWPTLWSDMTLTRSGFSSWKRTAQSIDDQIYSCLLS</sequence>
<dbReference type="InterPro" id="IPR032861">
    <property type="entry name" value="TAXi_N"/>
</dbReference>
<evidence type="ECO:0000256" key="1">
    <source>
        <dbReference type="ARBA" id="ARBA00007447"/>
    </source>
</evidence>
<dbReference type="Pfam" id="PF14541">
    <property type="entry name" value="TAXi_C"/>
    <property type="match status" value="1"/>
</dbReference>
<dbReference type="AlphaFoldDB" id="A0A5C7GY16"/>
<evidence type="ECO:0000259" key="5">
    <source>
        <dbReference type="Pfam" id="PF14541"/>
    </source>
</evidence>
<keyword evidence="2" id="KW-0645">Protease</keyword>
<dbReference type="PANTHER" id="PTHR47967:SF128">
    <property type="entry name" value="ASPARTIC PROTEINASE CDR1-LIKE"/>
    <property type="match status" value="1"/>
</dbReference>
<evidence type="ECO:0000256" key="4">
    <source>
        <dbReference type="SAM" id="MobiDB-lite"/>
    </source>
</evidence>
<dbReference type="SUPFAM" id="SSF50630">
    <property type="entry name" value="Acid proteases"/>
    <property type="match status" value="1"/>
</dbReference>
<feature type="region of interest" description="Disordered" evidence="4">
    <location>
        <begin position="1"/>
        <end position="22"/>
    </location>
</feature>
<evidence type="ECO:0000256" key="2">
    <source>
        <dbReference type="ARBA" id="ARBA00022670"/>
    </source>
</evidence>